<name>A0ABQ9EAR2_TEGGR</name>
<dbReference type="SUPFAM" id="SSF51735">
    <property type="entry name" value="NAD(P)-binding Rossmann-fold domains"/>
    <property type="match status" value="1"/>
</dbReference>
<comment type="caution">
    <text evidence="2">The sequence shown here is derived from an EMBL/GenBank/DDBJ whole genome shotgun (WGS) entry which is preliminary data.</text>
</comment>
<evidence type="ECO:0000256" key="1">
    <source>
        <dbReference type="SAM" id="MobiDB-lite"/>
    </source>
</evidence>
<dbReference type="Proteomes" id="UP001217089">
    <property type="component" value="Unassembled WGS sequence"/>
</dbReference>
<dbReference type="InterPro" id="IPR036291">
    <property type="entry name" value="NAD(P)-bd_dom_sf"/>
</dbReference>
<dbReference type="Pfam" id="PF13561">
    <property type="entry name" value="adh_short_C2"/>
    <property type="match status" value="1"/>
</dbReference>
<evidence type="ECO:0000313" key="3">
    <source>
        <dbReference type="Proteomes" id="UP001217089"/>
    </source>
</evidence>
<protein>
    <submittedName>
        <fullName evidence="2">Uncharacterized protein</fullName>
    </submittedName>
</protein>
<dbReference type="InterPro" id="IPR002347">
    <property type="entry name" value="SDR_fam"/>
</dbReference>
<dbReference type="EMBL" id="JARBDR010000919">
    <property type="protein sequence ID" value="KAJ8300642.1"/>
    <property type="molecule type" value="Genomic_DNA"/>
</dbReference>
<reference evidence="2 3" key="1">
    <citation type="submission" date="2022-12" db="EMBL/GenBank/DDBJ databases">
        <title>Chromosome-level genome of Tegillarca granosa.</title>
        <authorList>
            <person name="Kim J."/>
        </authorList>
    </citation>
    <scope>NUCLEOTIDE SEQUENCE [LARGE SCALE GENOMIC DNA]</scope>
    <source>
        <strain evidence="2">Teg-2019</strain>
        <tissue evidence="2">Adductor muscle</tissue>
    </source>
</reference>
<organism evidence="2 3">
    <name type="scientific">Tegillarca granosa</name>
    <name type="common">Malaysian cockle</name>
    <name type="synonym">Anadara granosa</name>
    <dbReference type="NCBI Taxonomy" id="220873"/>
    <lineage>
        <taxon>Eukaryota</taxon>
        <taxon>Metazoa</taxon>
        <taxon>Spiralia</taxon>
        <taxon>Lophotrochozoa</taxon>
        <taxon>Mollusca</taxon>
        <taxon>Bivalvia</taxon>
        <taxon>Autobranchia</taxon>
        <taxon>Pteriomorphia</taxon>
        <taxon>Arcoida</taxon>
        <taxon>Arcoidea</taxon>
        <taxon>Arcidae</taxon>
        <taxon>Tegillarca</taxon>
    </lineage>
</organism>
<feature type="region of interest" description="Disordered" evidence="1">
    <location>
        <begin position="1"/>
        <end position="35"/>
    </location>
</feature>
<dbReference type="PANTHER" id="PTHR43975:SF2">
    <property type="entry name" value="EG:BACR7A4.14 PROTEIN-RELATED"/>
    <property type="match status" value="1"/>
</dbReference>
<keyword evidence="3" id="KW-1185">Reference proteome</keyword>
<dbReference type="Gene3D" id="3.40.50.720">
    <property type="entry name" value="NAD(P)-binding Rossmann-like Domain"/>
    <property type="match status" value="1"/>
</dbReference>
<dbReference type="PANTHER" id="PTHR43975">
    <property type="entry name" value="ZGC:101858"/>
    <property type="match status" value="1"/>
</dbReference>
<gene>
    <name evidence="2" type="ORF">KUTeg_022161</name>
</gene>
<proteinExistence type="predicted"/>
<sequence length="113" mass="12442">MAAAELRTFNQQQQYQTQQQQQQRRPLPPGQPGYNYPSPRIILLCCFCRSGIGQNNLTVFTLIEKQSKLQPLGGACDPSEIAKAICFMASDDSACITGQILCVDGGRHILPSE</sequence>
<evidence type="ECO:0000313" key="2">
    <source>
        <dbReference type="EMBL" id="KAJ8300642.1"/>
    </source>
</evidence>
<accession>A0ABQ9EAR2</accession>
<feature type="compositionally biased region" description="Low complexity" evidence="1">
    <location>
        <begin position="11"/>
        <end position="23"/>
    </location>
</feature>